<comment type="catalytic activity">
    <reaction evidence="31">
        <text>(8Z,11Z,14Z)-eicosatrienamide + H2O = (8Z,11Z,14Z)-eicosatrienoate + NH4(+)</text>
        <dbReference type="Rhea" id="RHEA:62996"/>
        <dbReference type="ChEBI" id="CHEBI:15377"/>
        <dbReference type="ChEBI" id="CHEBI:28938"/>
        <dbReference type="ChEBI" id="CHEBI:71589"/>
        <dbReference type="ChEBI" id="CHEBI:146163"/>
    </reaction>
    <physiologicalReaction direction="left-to-right" evidence="31">
        <dbReference type="Rhea" id="RHEA:62997"/>
    </physiologicalReaction>
</comment>
<comment type="catalytic activity">
    <reaction evidence="20">
        <text>N-tetracosanoyl-taurine + H2O = tetracosanoate + taurine</text>
        <dbReference type="Rhea" id="RHEA:63140"/>
        <dbReference type="ChEBI" id="CHEBI:15377"/>
        <dbReference type="ChEBI" id="CHEBI:31014"/>
        <dbReference type="ChEBI" id="CHEBI:132049"/>
        <dbReference type="ChEBI" id="CHEBI:507393"/>
    </reaction>
    <physiologicalReaction direction="left-to-right" evidence="20">
        <dbReference type="Rhea" id="RHEA:63141"/>
    </physiologicalReaction>
</comment>
<keyword evidence="41" id="KW-1185">Reference proteome</keyword>
<dbReference type="InterPro" id="IPR036928">
    <property type="entry name" value="AS_sf"/>
</dbReference>
<feature type="active site" description="Charge relay system" evidence="37">
    <location>
        <position position="163"/>
    </location>
</feature>
<comment type="catalytic activity">
    <reaction evidence="27">
        <text>N-(15Z-tetracosenoyl)-taurine + H2O = (15Z)-tetracosenoate + taurine</text>
        <dbReference type="Rhea" id="RHEA:63160"/>
        <dbReference type="ChEBI" id="CHEBI:15377"/>
        <dbReference type="ChEBI" id="CHEBI:32392"/>
        <dbReference type="ChEBI" id="CHEBI:146198"/>
        <dbReference type="ChEBI" id="CHEBI:507393"/>
    </reaction>
    <physiologicalReaction direction="left-to-right" evidence="27">
        <dbReference type="Rhea" id="RHEA:63161"/>
    </physiologicalReaction>
</comment>
<keyword evidence="6" id="KW-0442">Lipid degradation</keyword>
<evidence type="ECO:0000256" key="5">
    <source>
        <dbReference type="ARBA" id="ARBA00022801"/>
    </source>
</evidence>
<gene>
    <name evidence="42" type="primary">LOC109475131</name>
</gene>
<comment type="catalytic activity">
    <reaction evidence="14">
        <text>tetradecamide + H2O = tetradecanoate + NH4(+)</text>
        <dbReference type="Rhea" id="RHEA:62992"/>
        <dbReference type="ChEBI" id="CHEBI:15377"/>
        <dbReference type="ChEBI" id="CHEBI:28938"/>
        <dbReference type="ChEBI" id="CHEBI:30807"/>
        <dbReference type="ChEBI" id="CHEBI:137125"/>
    </reaction>
    <physiologicalReaction direction="left-to-right" evidence="14">
        <dbReference type="Rhea" id="RHEA:62993"/>
    </physiologicalReaction>
</comment>
<comment type="catalytic activity">
    <reaction evidence="12">
        <text>(11Z,14Z)-eicosadienamide + H2O = (11Z,14Z)-eicosadienoate + NH4(+)</text>
        <dbReference type="Rhea" id="RHEA:63004"/>
        <dbReference type="ChEBI" id="CHEBI:15377"/>
        <dbReference type="ChEBI" id="CHEBI:28938"/>
        <dbReference type="ChEBI" id="CHEBI:77220"/>
        <dbReference type="ChEBI" id="CHEBI:146165"/>
    </reaction>
    <physiologicalReaction direction="left-to-right" evidence="12">
        <dbReference type="Rhea" id="RHEA:63005"/>
    </physiologicalReaction>
</comment>
<feature type="transmembrane region" description="Helical" evidence="39">
    <location>
        <begin position="29"/>
        <end position="50"/>
    </location>
</feature>
<comment type="catalytic activity">
    <reaction evidence="16">
        <text>(5Z,8Z,11Z,14Z)-eicosatetraenamide + H2O = (5Z,8Z,11Z,14Z)-eicosatetraenoate + NH4(+)</text>
        <dbReference type="Rhea" id="RHEA:63016"/>
        <dbReference type="ChEBI" id="CHEBI:15377"/>
        <dbReference type="ChEBI" id="CHEBI:28938"/>
        <dbReference type="ChEBI" id="CHEBI:32395"/>
        <dbReference type="ChEBI" id="CHEBI:137830"/>
    </reaction>
    <physiologicalReaction direction="left-to-right" evidence="16">
        <dbReference type="Rhea" id="RHEA:63017"/>
    </physiologicalReaction>
</comment>
<evidence type="ECO:0000256" key="38">
    <source>
        <dbReference type="PIRSR" id="PIRSR001221-2"/>
    </source>
</evidence>
<evidence type="ECO:0000256" key="7">
    <source>
        <dbReference type="ARBA" id="ARBA00023098"/>
    </source>
</evidence>
<organism evidence="41 42">
    <name type="scientific">Branchiostoma belcheri</name>
    <name type="common">Amphioxus</name>
    <dbReference type="NCBI Taxonomy" id="7741"/>
    <lineage>
        <taxon>Eukaryota</taxon>
        <taxon>Metazoa</taxon>
        <taxon>Chordata</taxon>
        <taxon>Cephalochordata</taxon>
        <taxon>Leptocardii</taxon>
        <taxon>Amphioxiformes</taxon>
        <taxon>Branchiostomatidae</taxon>
        <taxon>Branchiostoma</taxon>
    </lineage>
</organism>
<evidence type="ECO:0000256" key="34">
    <source>
        <dbReference type="ARBA" id="ARBA00077111"/>
    </source>
</evidence>
<keyword evidence="5" id="KW-0378">Hydrolase</keyword>
<keyword evidence="7" id="KW-0443">Lipid metabolism</keyword>
<evidence type="ECO:0000256" key="17">
    <source>
        <dbReference type="ARBA" id="ARBA00051311"/>
    </source>
</evidence>
<dbReference type="Pfam" id="PF01425">
    <property type="entry name" value="Amidase"/>
    <property type="match status" value="1"/>
</dbReference>
<evidence type="ECO:0000256" key="16">
    <source>
        <dbReference type="ARBA" id="ARBA00051200"/>
    </source>
</evidence>
<dbReference type="Proteomes" id="UP000515135">
    <property type="component" value="Unplaced"/>
</dbReference>
<comment type="catalytic activity">
    <reaction evidence="19">
        <text>N-octadecanoyl ethanolamine + H2O = octadecanoate + ethanolamine</text>
        <dbReference type="Rhea" id="RHEA:63124"/>
        <dbReference type="ChEBI" id="CHEBI:15377"/>
        <dbReference type="ChEBI" id="CHEBI:25629"/>
        <dbReference type="ChEBI" id="CHEBI:57603"/>
        <dbReference type="ChEBI" id="CHEBI:85299"/>
    </reaction>
    <physiologicalReaction direction="left-to-right" evidence="19">
        <dbReference type="Rhea" id="RHEA:63125"/>
    </physiologicalReaction>
</comment>
<keyword evidence="4" id="KW-0597">Phosphoprotein</keyword>
<protein>
    <recommendedName>
        <fullName evidence="33">Fatty-acid amide hydrolase 1</fullName>
        <ecNumber evidence="3">3.5.1.99</ecNumber>
    </recommendedName>
    <alternativeName>
        <fullName evidence="36">Anandamide amidohydrolase 1</fullName>
    </alternativeName>
    <alternativeName>
        <fullName evidence="34">Fatty acid ester hydrolase</fullName>
    </alternativeName>
    <alternativeName>
        <fullName evidence="35">Oleamide hydrolase 1</fullName>
    </alternativeName>
</protein>
<keyword evidence="39" id="KW-0472">Membrane</keyword>
<comment type="catalytic activity">
    <reaction evidence="22">
        <text>N-(9Z-octadecenoyl)-taurine + H2O = taurine + (9Z)-octadecenoate</text>
        <dbReference type="Rhea" id="RHEA:63148"/>
        <dbReference type="ChEBI" id="CHEBI:15377"/>
        <dbReference type="ChEBI" id="CHEBI:30823"/>
        <dbReference type="ChEBI" id="CHEBI:146191"/>
        <dbReference type="ChEBI" id="CHEBI:507393"/>
    </reaction>
    <physiologicalReaction direction="left-to-right" evidence="22">
        <dbReference type="Rhea" id="RHEA:63149"/>
    </physiologicalReaction>
</comment>
<comment type="catalytic activity">
    <reaction evidence="28">
        <text>N-tricosanoyl-taurine + H2O = tricosanoate + taurine</text>
        <dbReference type="Rhea" id="RHEA:63164"/>
        <dbReference type="ChEBI" id="CHEBI:15377"/>
        <dbReference type="ChEBI" id="CHEBI:79007"/>
        <dbReference type="ChEBI" id="CHEBI:146197"/>
        <dbReference type="ChEBI" id="CHEBI:507393"/>
    </reaction>
    <physiologicalReaction direction="left-to-right" evidence="28">
        <dbReference type="Rhea" id="RHEA:63165"/>
    </physiologicalReaction>
</comment>
<evidence type="ECO:0000256" key="18">
    <source>
        <dbReference type="ARBA" id="ARBA00051346"/>
    </source>
</evidence>
<dbReference type="GO" id="GO:0004040">
    <property type="term" value="F:amidase activity"/>
    <property type="evidence" value="ECO:0007669"/>
    <property type="project" value="TreeGrafter"/>
</dbReference>
<comment type="catalytic activity">
    <reaction evidence="24">
        <text>(9Z,12Z)-octadecadienamide + H2O = (9Z,12Z)-octadecadienoate + NH4(+)</text>
        <dbReference type="Rhea" id="RHEA:63020"/>
        <dbReference type="ChEBI" id="CHEBI:15377"/>
        <dbReference type="ChEBI" id="CHEBI:28938"/>
        <dbReference type="ChEBI" id="CHEBI:30245"/>
        <dbReference type="ChEBI" id="CHEBI:82984"/>
    </reaction>
    <physiologicalReaction direction="left-to-right" evidence="24">
        <dbReference type="Rhea" id="RHEA:63021"/>
    </physiologicalReaction>
</comment>
<keyword evidence="39" id="KW-0812">Transmembrane</keyword>
<evidence type="ECO:0000256" key="13">
    <source>
        <dbReference type="ARBA" id="ARBA00050481"/>
    </source>
</evidence>
<keyword evidence="39" id="KW-1133">Transmembrane helix</keyword>
<evidence type="ECO:0000256" key="20">
    <source>
        <dbReference type="ARBA" id="ARBA00051492"/>
    </source>
</evidence>
<dbReference type="PROSITE" id="PS00571">
    <property type="entry name" value="AMIDASES"/>
    <property type="match status" value="1"/>
</dbReference>
<dbReference type="PIRSF" id="PIRSF001221">
    <property type="entry name" value="Amidase_fungi"/>
    <property type="match status" value="1"/>
</dbReference>
<comment type="catalytic activity">
    <reaction evidence="1">
        <text>(9Z)-octadecenamide + H2O = (9Z)-octadecenoate + NH4(+)</text>
        <dbReference type="Rhea" id="RHEA:26506"/>
        <dbReference type="ChEBI" id="CHEBI:15377"/>
        <dbReference type="ChEBI" id="CHEBI:28938"/>
        <dbReference type="ChEBI" id="CHEBI:30823"/>
        <dbReference type="ChEBI" id="CHEBI:116314"/>
        <dbReference type="EC" id="3.5.1.99"/>
    </reaction>
    <physiologicalReaction direction="left-to-right" evidence="1">
        <dbReference type="Rhea" id="RHEA:26507"/>
    </physiologicalReaction>
</comment>
<evidence type="ECO:0000313" key="42">
    <source>
        <dbReference type="RefSeq" id="XP_019631227.1"/>
    </source>
</evidence>
<evidence type="ECO:0000256" key="1">
    <source>
        <dbReference type="ARBA" id="ARBA00000208"/>
    </source>
</evidence>
<reference evidence="42" key="1">
    <citation type="submission" date="2025-08" db="UniProtKB">
        <authorList>
            <consortium name="RefSeq"/>
        </authorList>
    </citation>
    <scope>IDENTIFICATION</scope>
    <source>
        <tissue evidence="42">Gonad</tissue>
    </source>
</reference>
<comment type="catalytic activity">
    <reaction evidence="18">
        <text>N-(9Z-hexadecenoyl) ethanolamine + H2O = (9Z)-hexadecenoate + ethanolamine</text>
        <dbReference type="Rhea" id="RHEA:35563"/>
        <dbReference type="ChEBI" id="CHEBI:15377"/>
        <dbReference type="ChEBI" id="CHEBI:32372"/>
        <dbReference type="ChEBI" id="CHEBI:57603"/>
        <dbReference type="ChEBI" id="CHEBI:71465"/>
    </reaction>
    <physiologicalReaction direction="left-to-right" evidence="18">
        <dbReference type="Rhea" id="RHEA:35564"/>
    </physiologicalReaction>
</comment>
<dbReference type="GeneID" id="109475131"/>
<dbReference type="InterPro" id="IPR023631">
    <property type="entry name" value="Amidase_dom"/>
</dbReference>
<evidence type="ECO:0000256" key="4">
    <source>
        <dbReference type="ARBA" id="ARBA00022553"/>
    </source>
</evidence>
<evidence type="ECO:0000256" key="35">
    <source>
        <dbReference type="ARBA" id="ARBA00077157"/>
    </source>
</evidence>
<comment type="catalytic activity">
    <reaction evidence="13">
        <text>1-O-methyl-(5Z,8Z,11Z,14Z)-eicosatetraenoate + H2O = methanol + (5Z,8Z,11Z,14Z)-eicosatetraenoate + H(+)</text>
        <dbReference type="Rhea" id="RHEA:63052"/>
        <dbReference type="ChEBI" id="CHEBI:15377"/>
        <dbReference type="ChEBI" id="CHEBI:15378"/>
        <dbReference type="ChEBI" id="CHEBI:17790"/>
        <dbReference type="ChEBI" id="CHEBI:32395"/>
        <dbReference type="ChEBI" id="CHEBI:78033"/>
    </reaction>
    <physiologicalReaction direction="left-to-right" evidence="13">
        <dbReference type="Rhea" id="RHEA:63053"/>
    </physiologicalReaction>
</comment>
<evidence type="ECO:0000256" key="10">
    <source>
        <dbReference type="ARBA" id="ARBA00048606"/>
    </source>
</evidence>
<dbReference type="OrthoDB" id="6428749at2759"/>
<dbReference type="EC" id="3.5.1.99" evidence="3"/>
<evidence type="ECO:0000313" key="41">
    <source>
        <dbReference type="Proteomes" id="UP000515135"/>
    </source>
</evidence>
<comment type="catalytic activity">
    <reaction evidence="10">
        <text>N-(5Z,8Z,11Z,14Z-eicosatetraenoyl)-ethanolamine + H2O = ethanolamine + (5Z,8Z,11Z,14Z)-eicosatetraenoate</text>
        <dbReference type="Rhea" id="RHEA:26136"/>
        <dbReference type="ChEBI" id="CHEBI:2700"/>
        <dbReference type="ChEBI" id="CHEBI:15377"/>
        <dbReference type="ChEBI" id="CHEBI:32395"/>
        <dbReference type="ChEBI" id="CHEBI:57603"/>
        <dbReference type="EC" id="3.5.1.99"/>
    </reaction>
    <physiologicalReaction direction="left-to-right" evidence="10">
        <dbReference type="Rhea" id="RHEA:26137"/>
    </physiologicalReaction>
</comment>
<comment type="similarity">
    <text evidence="2">Belongs to the amidase family.</text>
</comment>
<evidence type="ECO:0000256" key="39">
    <source>
        <dbReference type="SAM" id="Phobius"/>
    </source>
</evidence>
<dbReference type="GO" id="GO:0017064">
    <property type="term" value="F:fatty acid amide hydrolase activity"/>
    <property type="evidence" value="ECO:0007669"/>
    <property type="project" value="UniProtKB-EC"/>
</dbReference>
<evidence type="ECO:0000256" key="9">
    <source>
        <dbReference type="ARBA" id="ARBA00048052"/>
    </source>
</evidence>
<evidence type="ECO:0000259" key="40">
    <source>
        <dbReference type="Pfam" id="PF01425"/>
    </source>
</evidence>
<evidence type="ECO:0000256" key="24">
    <source>
        <dbReference type="ARBA" id="ARBA00052426"/>
    </source>
</evidence>
<comment type="catalytic activity">
    <reaction evidence="17">
        <text>(11Z)-eicosenamide + H2O = (11Z)-eicosenoate + NH4(+)</text>
        <dbReference type="Rhea" id="RHEA:63120"/>
        <dbReference type="ChEBI" id="CHEBI:15377"/>
        <dbReference type="ChEBI" id="CHEBI:28938"/>
        <dbReference type="ChEBI" id="CHEBI:32426"/>
        <dbReference type="ChEBI" id="CHEBI:146167"/>
    </reaction>
    <physiologicalReaction direction="left-to-right" evidence="17">
        <dbReference type="Rhea" id="RHEA:63121"/>
    </physiologicalReaction>
</comment>
<proteinExistence type="inferred from homology"/>
<dbReference type="KEGG" id="bbel:109475131"/>
<sequence length="596" mass="66291">MSNVIATQNRIMSDLIVDFCWDVLEDSRLPLVVCTTLVGVLTVYIGRKFYVRRQFKQKVRKKNEERQQAFQDVLKSLNTDDKEVEDTRKAVLSLTLPQLSQQLRDGQLSAVQVLQAYQEKALAVHNDFNCITEPIPDALARAEDLDRAGQRSGLLYGVPVSIKDNIDIKGMANTLGLVKYLENYAEEDSVIVRVLKKQGAVPFVKTNVPQTMLDIGCSNPLYGTTLNPRDPTRSPGGSSGGEGALIGGGGSILGLGNDIGGSIRIPAHFCGICGFKPTANRLSKQGYFNCSPGQQGVVGTCGPLARDVNSLALVMKALLVPDMFELDPLVPPIPFRQEIYESKKPLKIGYFLDWELQLATPALTRAVKIAKEALEKAGHKLVPFQPPKSDHAFFDIIPKCLLADGGTTIRNRMSGEVVDPRLKLQLPFLTMSYFWRKVVGVLLKPVSARIARMMSHRILRTIYDLWQRLVEREVYVREFLTAWEEADIDVLLCPAFPIPAFKLQGAPALSETTSYTFIFNLLDFPAGVVPVTKVMEEDDRLLDDYVGSNNDLFDRYLRQVTKGAVGLPVAVQCVALPWQEEICLRLMKEVETVCKM</sequence>
<feature type="binding site" evidence="38">
    <location>
        <position position="212"/>
    </location>
    <ligand>
        <name>substrate</name>
    </ligand>
</feature>
<dbReference type="InterPro" id="IPR020556">
    <property type="entry name" value="Amidase_CS"/>
</dbReference>
<comment type="catalytic activity">
    <reaction evidence="9">
        <text>N-(9Z-octadecenoyl) ethanolamine + H2O = ethanolamine + (9Z)-octadecenoate</text>
        <dbReference type="Rhea" id="RHEA:45060"/>
        <dbReference type="ChEBI" id="CHEBI:15377"/>
        <dbReference type="ChEBI" id="CHEBI:30823"/>
        <dbReference type="ChEBI" id="CHEBI:57603"/>
        <dbReference type="ChEBI" id="CHEBI:71466"/>
    </reaction>
    <physiologicalReaction direction="left-to-right" evidence="9">
        <dbReference type="Rhea" id="RHEA:45061"/>
    </physiologicalReaction>
</comment>
<evidence type="ECO:0000256" key="6">
    <source>
        <dbReference type="ARBA" id="ARBA00022963"/>
    </source>
</evidence>
<comment type="catalytic activity">
    <reaction evidence="21">
        <text>N-docosanoyl-taurine + H2O = docosanoate + taurine</text>
        <dbReference type="Rhea" id="RHEA:63156"/>
        <dbReference type="ChEBI" id="CHEBI:15377"/>
        <dbReference type="ChEBI" id="CHEBI:23858"/>
        <dbReference type="ChEBI" id="CHEBI:146196"/>
        <dbReference type="ChEBI" id="CHEBI:507393"/>
    </reaction>
    <physiologicalReaction direction="left-to-right" evidence="21">
        <dbReference type="Rhea" id="RHEA:63157"/>
    </physiologicalReaction>
</comment>
<comment type="catalytic activity">
    <reaction evidence="30">
        <text>(11Z,14Z,17Z)-eicosatrienamide + H2O = (11Z,14Z,17Z)-eicosatrienoate + NH4(+)</text>
        <dbReference type="Rhea" id="RHEA:63000"/>
        <dbReference type="ChEBI" id="CHEBI:15377"/>
        <dbReference type="ChEBI" id="CHEBI:28938"/>
        <dbReference type="ChEBI" id="CHEBI:77223"/>
        <dbReference type="ChEBI" id="CHEBI:146164"/>
    </reaction>
    <physiologicalReaction direction="left-to-right" evidence="30">
        <dbReference type="Rhea" id="RHEA:63001"/>
    </physiologicalReaction>
</comment>
<comment type="catalytic activity">
    <reaction evidence="15">
        <text>N-(15Z-tetracosenoyl)-ethanolamine + H2O = (15Z)-tetracosenoate + ethanolamine</text>
        <dbReference type="Rhea" id="RHEA:63144"/>
        <dbReference type="ChEBI" id="CHEBI:15377"/>
        <dbReference type="ChEBI" id="CHEBI:32392"/>
        <dbReference type="ChEBI" id="CHEBI:57603"/>
        <dbReference type="ChEBI" id="CHEBI:146187"/>
    </reaction>
    <physiologicalReaction direction="left-to-right" evidence="15">
        <dbReference type="Rhea" id="RHEA:63145"/>
    </physiologicalReaction>
</comment>
<feature type="binding site" evidence="38">
    <location>
        <position position="238"/>
    </location>
    <ligand>
        <name>substrate</name>
    </ligand>
</feature>
<evidence type="ECO:0000256" key="11">
    <source>
        <dbReference type="ARBA" id="ARBA00050294"/>
    </source>
</evidence>
<dbReference type="FunFam" id="3.90.1300.10:FF:000001">
    <property type="entry name" value="Fatty-acid amide hydrolase 1"/>
    <property type="match status" value="1"/>
</dbReference>
<feature type="active site" description="Charge relay system" evidence="37">
    <location>
        <position position="238"/>
    </location>
</feature>
<dbReference type="Gene3D" id="3.90.1300.10">
    <property type="entry name" value="Amidase signature (AS) domain"/>
    <property type="match status" value="1"/>
</dbReference>
<evidence type="ECO:0000256" key="26">
    <source>
        <dbReference type="ARBA" id="ARBA00052512"/>
    </source>
</evidence>
<dbReference type="InterPro" id="IPR052096">
    <property type="entry name" value="Endocannabinoid_amidase"/>
</dbReference>
<comment type="catalytic activity">
    <reaction evidence="23">
        <text>(9Z,12Z,15Z)-octadecatrienamide + H2O = (9Z,12Z,15Z)-octadecatrienoate + NH4(+)</text>
        <dbReference type="Rhea" id="RHEA:62976"/>
        <dbReference type="ChEBI" id="CHEBI:15377"/>
        <dbReference type="ChEBI" id="CHEBI:28938"/>
        <dbReference type="ChEBI" id="CHEBI:32387"/>
        <dbReference type="ChEBI" id="CHEBI:142684"/>
    </reaction>
    <physiologicalReaction direction="left-to-right" evidence="23">
        <dbReference type="Rhea" id="RHEA:62977"/>
    </physiologicalReaction>
</comment>
<dbReference type="SUPFAM" id="SSF75304">
    <property type="entry name" value="Amidase signature (AS) enzymes"/>
    <property type="match status" value="1"/>
</dbReference>
<evidence type="ECO:0000256" key="21">
    <source>
        <dbReference type="ARBA" id="ARBA00051914"/>
    </source>
</evidence>
<evidence type="ECO:0000256" key="30">
    <source>
        <dbReference type="ARBA" id="ARBA00052818"/>
    </source>
</evidence>
<comment type="catalytic activity">
    <reaction evidence="26">
        <text>(6Z)-octadecenamide + H2O = (6Z)-octadecenoate + NH4(+)</text>
        <dbReference type="Rhea" id="RHEA:63008"/>
        <dbReference type="ChEBI" id="CHEBI:15377"/>
        <dbReference type="ChEBI" id="CHEBI:28938"/>
        <dbReference type="ChEBI" id="CHEBI:32375"/>
        <dbReference type="ChEBI" id="CHEBI:146168"/>
    </reaction>
    <physiologicalReaction direction="left-to-right" evidence="26">
        <dbReference type="Rhea" id="RHEA:63009"/>
    </physiologicalReaction>
</comment>
<evidence type="ECO:0000256" key="28">
    <source>
        <dbReference type="ARBA" id="ARBA00052634"/>
    </source>
</evidence>
<evidence type="ECO:0000256" key="37">
    <source>
        <dbReference type="PIRSR" id="PIRSR001221-1"/>
    </source>
</evidence>
<evidence type="ECO:0000256" key="36">
    <source>
        <dbReference type="ARBA" id="ARBA00077216"/>
    </source>
</evidence>
<evidence type="ECO:0000256" key="3">
    <source>
        <dbReference type="ARBA" id="ARBA00012112"/>
    </source>
</evidence>
<dbReference type="GO" id="GO:0009062">
    <property type="term" value="P:fatty acid catabolic process"/>
    <property type="evidence" value="ECO:0007669"/>
    <property type="project" value="TreeGrafter"/>
</dbReference>
<evidence type="ECO:0000256" key="25">
    <source>
        <dbReference type="ARBA" id="ARBA00052458"/>
    </source>
</evidence>
<comment type="catalytic activity">
    <reaction evidence="32">
        <text>(15Z)-tetracosenamide + H2O = (15Z)-tetracosenoate + NH4(+)</text>
        <dbReference type="Rhea" id="RHEA:63028"/>
        <dbReference type="ChEBI" id="CHEBI:15377"/>
        <dbReference type="ChEBI" id="CHEBI:28938"/>
        <dbReference type="ChEBI" id="CHEBI:32392"/>
        <dbReference type="ChEBI" id="CHEBI:146166"/>
    </reaction>
    <physiologicalReaction direction="left-to-right" evidence="32">
        <dbReference type="Rhea" id="RHEA:63029"/>
    </physiologicalReaction>
</comment>
<evidence type="ECO:0000256" key="2">
    <source>
        <dbReference type="ARBA" id="ARBA00009199"/>
    </source>
</evidence>
<evidence type="ECO:0000256" key="23">
    <source>
        <dbReference type="ARBA" id="ARBA00052337"/>
    </source>
</evidence>
<evidence type="ECO:0000256" key="8">
    <source>
        <dbReference type="ARBA" id="ARBA00047450"/>
    </source>
</evidence>
<evidence type="ECO:0000256" key="27">
    <source>
        <dbReference type="ARBA" id="ARBA00052514"/>
    </source>
</evidence>
<evidence type="ECO:0000256" key="14">
    <source>
        <dbReference type="ARBA" id="ARBA00050766"/>
    </source>
</evidence>
<evidence type="ECO:0000256" key="15">
    <source>
        <dbReference type="ARBA" id="ARBA00050992"/>
    </source>
</evidence>
<feature type="binding site" evidence="38">
    <location>
        <begin position="259"/>
        <end position="262"/>
    </location>
    <ligand>
        <name>substrate</name>
    </ligand>
</feature>
<evidence type="ECO:0000256" key="32">
    <source>
        <dbReference type="ARBA" id="ARBA00052906"/>
    </source>
</evidence>
<comment type="catalytic activity">
    <reaction evidence="25">
        <text>N-docosanoyl-ethanolamine + H2O = docosanoate + ethanolamine</text>
        <dbReference type="Rhea" id="RHEA:63128"/>
        <dbReference type="ChEBI" id="CHEBI:15377"/>
        <dbReference type="ChEBI" id="CHEBI:23858"/>
        <dbReference type="ChEBI" id="CHEBI:57603"/>
        <dbReference type="ChEBI" id="CHEBI:146186"/>
    </reaction>
    <physiologicalReaction direction="left-to-right" evidence="25">
        <dbReference type="Rhea" id="RHEA:63129"/>
    </physiologicalReaction>
</comment>
<comment type="catalytic activity">
    <reaction evidence="29">
        <text>N-(5Z,8Z,11Z,14Z)-eicosatetraenoyl-glycine + H2O = (5Z,8Z,11Z,14Z)-eicosatetraenoate + glycine</text>
        <dbReference type="Rhea" id="RHEA:64108"/>
        <dbReference type="ChEBI" id="CHEBI:15377"/>
        <dbReference type="ChEBI" id="CHEBI:32395"/>
        <dbReference type="ChEBI" id="CHEBI:57305"/>
        <dbReference type="ChEBI" id="CHEBI:59002"/>
    </reaction>
    <physiologicalReaction direction="left-to-right" evidence="29">
        <dbReference type="Rhea" id="RHEA:64109"/>
    </physiologicalReaction>
</comment>
<evidence type="ECO:0000256" key="22">
    <source>
        <dbReference type="ARBA" id="ARBA00052289"/>
    </source>
</evidence>
<evidence type="ECO:0000256" key="33">
    <source>
        <dbReference type="ARBA" id="ARBA00073178"/>
    </source>
</evidence>
<name>A0A6P4ZJH1_BRABE</name>
<accession>A0A6P4ZJH1</accession>
<dbReference type="RefSeq" id="XP_019631227.1">
    <property type="nucleotide sequence ID" value="XM_019775668.1"/>
</dbReference>
<evidence type="ECO:0000256" key="12">
    <source>
        <dbReference type="ARBA" id="ARBA00050403"/>
    </source>
</evidence>
<feature type="domain" description="Amidase" evidence="40">
    <location>
        <begin position="113"/>
        <end position="584"/>
    </location>
</feature>
<evidence type="ECO:0000256" key="31">
    <source>
        <dbReference type="ARBA" id="ARBA00052857"/>
    </source>
</evidence>
<comment type="catalytic activity">
    <reaction evidence="11">
        <text>N-(5Z,8Z,11Z,14Z-eicosatetraenoyl)-L-serine + H2O = (5Z,8Z,11Z,14Z)-eicosatetraenoate + L-serine</text>
        <dbReference type="Rhea" id="RHEA:64116"/>
        <dbReference type="ChEBI" id="CHEBI:15377"/>
        <dbReference type="ChEBI" id="CHEBI:32395"/>
        <dbReference type="ChEBI" id="CHEBI:33384"/>
        <dbReference type="ChEBI" id="CHEBI:149697"/>
    </reaction>
    <physiologicalReaction direction="left-to-right" evidence="11">
        <dbReference type="Rhea" id="RHEA:64117"/>
    </physiologicalReaction>
</comment>
<comment type="catalytic activity">
    <reaction evidence="8">
        <text>(9Z)-octadecenoate + glycine = N-(9Z-octadecenoyl)glycine + H2O</text>
        <dbReference type="Rhea" id="RHEA:51316"/>
        <dbReference type="ChEBI" id="CHEBI:15377"/>
        <dbReference type="ChEBI" id="CHEBI:30823"/>
        <dbReference type="ChEBI" id="CHEBI:57305"/>
        <dbReference type="ChEBI" id="CHEBI:133992"/>
    </reaction>
    <physiologicalReaction direction="right-to-left" evidence="8">
        <dbReference type="Rhea" id="RHEA:51318"/>
    </physiologicalReaction>
</comment>
<dbReference type="PANTHER" id="PTHR45847:SF6">
    <property type="entry name" value="FATTY ACID AMIDE HYDROLASE"/>
    <property type="match status" value="1"/>
</dbReference>
<evidence type="ECO:0000256" key="19">
    <source>
        <dbReference type="ARBA" id="ARBA00051454"/>
    </source>
</evidence>
<dbReference type="PANTHER" id="PTHR45847">
    <property type="entry name" value="FATTY ACID AMIDE HYDROLASE"/>
    <property type="match status" value="1"/>
</dbReference>
<feature type="active site" description="Acyl-ester intermediate" evidence="37">
    <location>
        <position position="262"/>
    </location>
</feature>
<evidence type="ECO:0000256" key="29">
    <source>
        <dbReference type="ARBA" id="ARBA00052709"/>
    </source>
</evidence>
<dbReference type="AlphaFoldDB" id="A0A6P4ZJH1"/>